<organism evidence="7 8">
    <name type="scientific">Aaosphaeria arxii CBS 175.79</name>
    <dbReference type="NCBI Taxonomy" id="1450172"/>
    <lineage>
        <taxon>Eukaryota</taxon>
        <taxon>Fungi</taxon>
        <taxon>Dikarya</taxon>
        <taxon>Ascomycota</taxon>
        <taxon>Pezizomycotina</taxon>
        <taxon>Dothideomycetes</taxon>
        <taxon>Pleosporomycetidae</taxon>
        <taxon>Pleosporales</taxon>
        <taxon>Pleosporales incertae sedis</taxon>
        <taxon>Aaosphaeria</taxon>
    </lineage>
</organism>
<comment type="similarity">
    <text evidence="2">Belongs to the UTP6 family.</text>
</comment>
<dbReference type="InterPro" id="IPR013949">
    <property type="entry name" value="Utp6"/>
</dbReference>
<dbReference type="SMART" id="SM00386">
    <property type="entry name" value="HAT"/>
    <property type="match status" value="4"/>
</dbReference>
<dbReference type="EMBL" id="ML978068">
    <property type="protein sequence ID" value="KAF2018375.1"/>
    <property type="molecule type" value="Genomic_DNA"/>
</dbReference>
<evidence type="ECO:0000256" key="4">
    <source>
        <dbReference type="ARBA" id="ARBA00022737"/>
    </source>
</evidence>
<dbReference type="RefSeq" id="XP_033386714.1">
    <property type="nucleotide sequence ID" value="XM_033530977.1"/>
</dbReference>
<dbReference type="AlphaFoldDB" id="A0A6A5XYI9"/>
<dbReference type="PANTHER" id="PTHR23271:SF1">
    <property type="entry name" value="U3 SMALL NUCLEOLAR RNA-ASSOCIATED PROTEIN 6 HOMOLOG"/>
    <property type="match status" value="1"/>
</dbReference>
<dbReference type="SUPFAM" id="SSF48452">
    <property type="entry name" value="TPR-like"/>
    <property type="match status" value="1"/>
</dbReference>
<dbReference type="Gene3D" id="1.25.40.10">
    <property type="entry name" value="Tetratricopeptide repeat domain"/>
    <property type="match status" value="1"/>
</dbReference>
<dbReference type="InterPro" id="IPR003107">
    <property type="entry name" value="HAT"/>
</dbReference>
<protein>
    <submittedName>
        <fullName evidence="7">Hepatocellular carcinoma-associated antigen 66</fullName>
    </submittedName>
</protein>
<sequence length="450" mass="51036">MAGPSDKARYYLEHGVSELNELERKKIFSREEISSIAKKRSDFEHIINARGASTSDFQRYIEFEKNVEALRRKHVKRLGVKSSGSGQKNIFFLYNRGVKKFSGDLELWMQYIEYARKEKAFKKLNEIFTSIVRLHPAKPDVWIYAAEYYMDSQADITNARSYMQRGLRFCQKSEKIWLEYAKLETIYIAKIGGRRKVLGLDIDRTQSNAANGEEEDENMIALPVVSAEDVNPSLGKEDGVDEVALQNMASAPILTGAIPMAIFDAATKQFQGKPAFAERFFDMIAEFDQLSCIERILQHVLDYLLQNYPKSVSTTICTFRMRLFGIHPSSANFISTLRDSLELLASAIGQYPDKQSHIAEVAVRQLLPLLREAEDLDEPTLKKALSASLRKYTRLVEEHGTGASGDSIVDLVEGLVQEKKRADAARLVQASTKQWGTNERLIQLDRALNT</sequence>
<evidence type="ECO:0000313" key="8">
    <source>
        <dbReference type="Proteomes" id="UP000799778"/>
    </source>
</evidence>
<dbReference type="GeneID" id="54288374"/>
<dbReference type="InterPro" id="IPR055347">
    <property type="entry name" value="UTP6_N"/>
</dbReference>
<dbReference type="PANTHER" id="PTHR23271">
    <property type="entry name" value="HEPATOCELLULAR CARCINOMA-ASSOCIATED ANTIGEN 66"/>
    <property type="match status" value="1"/>
</dbReference>
<dbReference type="Proteomes" id="UP000799778">
    <property type="component" value="Unassembled WGS sequence"/>
</dbReference>
<dbReference type="GO" id="GO:0032040">
    <property type="term" value="C:small-subunit processome"/>
    <property type="evidence" value="ECO:0007669"/>
    <property type="project" value="TreeGrafter"/>
</dbReference>
<dbReference type="GO" id="GO:0034388">
    <property type="term" value="C:Pwp2p-containing subcomplex of 90S preribosome"/>
    <property type="evidence" value="ECO:0007669"/>
    <property type="project" value="TreeGrafter"/>
</dbReference>
<dbReference type="GO" id="GO:0000462">
    <property type="term" value="P:maturation of SSU-rRNA from tricistronic rRNA transcript (SSU-rRNA, 5.8S rRNA, LSU-rRNA)"/>
    <property type="evidence" value="ECO:0007669"/>
    <property type="project" value="InterPro"/>
</dbReference>
<proteinExistence type="inferred from homology"/>
<feature type="domain" description="U3 small nucleolar RNA-associated protein 6 N-terminal" evidence="6">
    <location>
        <begin position="12"/>
        <end position="83"/>
    </location>
</feature>
<evidence type="ECO:0000256" key="1">
    <source>
        <dbReference type="ARBA" id="ARBA00004604"/>
    </source>
</evidence>
<dbReference type="Pfam" id="PF08640">
    <property type="entry name" value="U3_assoc_6"/>
    <property type="match status" value="1"/>
</dbReference>
<evidence type="ECO:0000313" key="7">
    <source>
        <dbReference type="EMBL" id="KAF2018375.1"/>
    </source>
</evidence>
<evidence type="ECO:0000256" key="5">
    <source>
        <dbReference type="ARBA" id="ARBA00023242"/>
    </source>
</evidence>
<evidence type="ECO:0000256" key="3">
    <source>
        <dbReference type="ARBA" id="ARBA00022552"/>
    </source>
</evidence>
<dbReference type="OrthoDB" id="28112at2759"/>
<accession>A0A6A5XYI9</accession>
<keyword evidence="5" id="KW-0539">Nucleus</keyword>
<keyword evidence="4" id="KW-0677">Repeat</keyword>
<gene>
    <name evidence="7" type="ORF">BU24DRAFT_449831</name>
</gene>
<dbReference type="InterPro" id="IPR011990">
    <property type="entry name" value="TPR-like_helical_dom_sf"/>
</dbReference>
<name>A0A6A5XYI9_9PLEO</name>
<keyword evidence="8" id="KW-1185">Reference proteome</keyword>
<keyword evidence="3" id="KW-0698">rRNA processing</keyword>
<comment type="subcellular location">
    <subcellularLocation>
        <location evidence="1">Nucleus</location>
        <location evidence="1">Nucleolus</location>
    </subcellularLocation>
</comment>
<reference evidence="7" key="1">
    <citation type="journal article" date="2020" name="Stud. Mycol.">
        <title>101 Dothideomycetes genomes: a test case for predicting lifestyles and emergence of pathogens.</title>
        <authorList>
            <person name="Haridas S."/>
            <person name="Albert R."/>
            <person name="Binder M."/>
            <person name="Bloem J."/>
            <person name="Labutti K."/>
            <person name="Salamov A."/>
            <person name="Andreopoulos B."/>
            <person name="Baker S."/>
            <person name="Barry K."/>
            <person name="Bills G."/>
            <person name="Bluhm B."/>
            <person name="Cannon C."/>
            <person name="Castanera R."/>
            <person name="Culley D."/>
            <person name="Daum C."/>
            <person name="Ezra D."/>
            <person name="Gonzalez J."/>
            <person name="Henrissat B."/>
            <person name="Kuo A."/>
            <person name="Liang C."/>
            <person name="Lipzen A."/>
            <person name="Lutzoni F."/>
            <person name="Magnuson J."/>
            <person name="Mondo S."/>
            <person name="Nolan M."/>
            <person name="Ohm R."/>
            <person name="Pangilinan J."/>
            <person name="Park H.-J."/>
            <person name="Ramirez L."/>
            <person name="Alfaro M."/>
            <person name="Sun H."/>
            <person name="Tritt A."/>
            <person name="Yoshinaga Y."/>
            <person name="Zwiers L.-H."/>
            <person name="Turgeon B."/>
            <person name="Goodwin S."/>
            <person name="Spatafora J."/>
            <person name="Crous P."/>
            <person name="Grigoriev I."/>
        </authorList>
    </citation>
    <scope>NUCLEOTIDE SEQUENCE</scope>
    <source>
        <strain evidence="7">CBS 175.79</strain>
    </source>
</reference>
<evidence type="ECO:0000259" key="6">
    <source>
        <dbReference type="Pfam" id="PF08640"/>
    </source>
</evidence>
<dbReference type="GO" id="GO:0030515">
    <property type="term" value="F:snoRNA binding"/>
    <property type="evidence" value="ECO:0007669"/>
    <property type="project" value="InterPro"/>
</dbReference>
<evidence type="ECO:0000256" key="2">
    <source>
        <dbReference type="ARBA" id="ARBA00010734"/>
    </source>
</evidence>